<name>A0A699SSC1_TANCI</name>
<feature type="non-terminal residue" evidence="2">
    <location>
        <position position="1"/>
    </location>
</feature>
<reference evidence="2" key="1">
    <citation type="journal article" date="2019" name="Sci. Rep.">
        <title>Draft genome of Tanacetum cinerariifolium, the natural source of mosquito coil.</title>
        <authorList>
            <person name="Yamashiro T."/>
            <person name="Shiraishi A."/>
            <person name="Satake H."/>
            <person name="Nakayama K."/>
        </authorList>
    </citation>
    <scope>NUCLEOTIDE SEQUENCE</scope>
</reference>
<feature type="region of interest" description="Disordered" evidence="1">
    <location>
        <begin position="1"/>
        <end position="29"/>
    </location>
</feature>
<feature type="compositionally biased region" description="Low complexity" evidence="1">
    <location>
        <begin position="18"/>
        <end position="29"/>
    </location>
</feature>
<protein>
    <submittedName>
        <fullName evidence="2">Uncharacterized protein</fullName>
    </submittedName>
</protein>
<sequence>PLRADSAQLFREPRLRSAPRPGARLGAGGRALAARGPHIPGRTAAPPAYVGLVYRFAYSSAHNSSGRTARRLGTLLFAYRAYCVWR</sequence>
<dbReference type="EMBL" id="BKCJ011188130">
    <property type="protein sequence ID" value="GFD00942.1"/>
    <property type="molecule type" value="Genomic_DNA"/>
</dbReference>
<organism evidence="2">
    <name type="scientific">Tanacetum cinerariifolium</name>
    <name type="common">Dalmatian daisy</name>
    <name type="synonym">Chrysanthemum cinerariifolium</name>
    <dbReference type="NCBI Taxonomy" id="118510"/>
    <lineage>
        <taxon>Eukaryota</taxon>
        <taxon>Viridiplantae</taxon>
        <taxon>Streptophyta</taxon>
        <taxon>Embryophyta</taxon>
        <taxon>Tracheophyta</taxon>
        <taxon>Spermatophyta</taxon>
        <taxon>Magnoliopsida</taxon>
        <taxon>eudicotyledons</taxon>
        <taxon>Gunneridae</taxon>
        <taxon>Pentapetalae</taxon>
        <taxon>asterids</taxon>
        <taxon>campanulids</taxon>
        <taxon>Asterales</taxon>
        <taxon>Asteraceae</taxon>
        <taxon>Asteroideae</taxon>
        <taxon>Anthemideae</taxon>
        <taxon>Anthemidinae</taxon>
        <taxon>Tanacetum</taxon>
    </lineage>
</organism>
<gene>
    <name evidence="2" type="ORF">Tci_872911</name>
</gene>
<proteinExistence type="predicted"/>
<evidence type="ECO:0000313" key="2">
    <source>
        <dbReference type="EMBL" id="GFD00942.1"/>
    </source>
</evidence>
<comment type="caution">
    <text evidence="2">The sequence shown here is derived from an EMBL/GenBank/DDBJ whole genome shotgun (WGS) entry which is preliminary data.</text>
</comment>
<accession>A0A699SSC1</accession>
<evidence type="ECO:0000256" key="1">
    <source>
        <dbReference type="SAM" id="MobiDB-lite"/>
    </source>
</evidence>
<dbReference type="AlphaFoldDB" id="A0A699SSC1"/>